<feature type="compositionally biased region" description="Acidic residues" evidence="1">
    <location>
        <begin position="264"/>
        <end position="291"/>
    </location>
</feature>
<dbReference type="KEGG" id="hmp:K6T50_03355"/>
<gene>
    <name evidence="4" type="ORF">K6T50_03355</name>
</gene>
<feature type="compositionally biased region" description="Acidic residues" evidence="1">
    <location>
        <begin position="173"/>
        <end position="196"/>
    </location>
</feature>
<dbReference type="InterPro" id="IPR011050">
    <property type="entry name" value="Pectin_lyase_fold/virulence"/>
</dbReference>
<evidence type="ECO:0000256" key="1">
    <source>
        <dbReference type="SAM" id="MobiDB-lite"/>
    </source>
</evidence>
<evidence type="ECO:0000313" key="5">
    <source>
        <dbReference type="Proteomes" id="UP000826254"/>
    </source>
</evidence>
<organism evidence="4 5">
    <name type="scientific">Halobaculum magnesiiphilum</name>
    <dbReference type="NCBI Taxonomy" id="1017351"/>
    <lineage>
        <taxon>Archaea</taxon>
        <taxon>Methanobacteriati</taxon>
        <taxon>Methanobacteriota</taxon>
        <taxon>Stenosarchaea group</taxon>
        <taxon>Halobacteria</taxon>
        <taxon>Halobacteriales</taxon>
        <taxon>Haloferacaceae</taxon>
        <taxon>Halobaculum</taxon>
    </lineage>
</organism>
<keyword evidence="2" id="KW-0812">Transmembrane</keyword>
<keyword evidence="2" id="KW-0472">Membrane</keyword>
<feature type="region of interest" description="Disordered" evidence="1">
    <location>
        <begin position="163"/>
        <end position="312"/>
    </location>
</feature>
<dbReference type="RefSeq" id="WP_222608009.1">
    <property type="nucleotide sequence ID" value="NZ_CP081958.1"/>
</dbReference>
<dbReference type="Proteomes" id="UP000826254">
    <property type="component" value="Chromosome"/>
</dbReference>
<sequence length="774" mass="78625">MTGDGPARSPLAVVTAVVLCVVLAAGVVGVAGVGGDIDTVENTNVGVLGLDGGEETSHADPGAVRAAADRGGLPDGNTSTLEVIAAQGDRFSYRIVVEGDATSAVLDGHSADRDDTIRYDGDGTVTIAGETGDGAGDAYLVTGEIRSVQVIGNASPYRIELDDEDVTGSLPTADDDAGDAGDGETDGDGVDEDETETATPAPGDGDEDAGADPPDDVGTETTEDDTETPESTTQPPAEETETPETTTEPSADETEPPERTTEPPENDTETPEQPDETPGSEDGPEQPDETSDGTPAQPDDAPDREIDSCTVVDEPGRYEVTDDFTADGDGVCLHVRAPDVVLDGNGNTIAGDGSEDSIGLLVLNGTVGTGDVGDPLTNVTVRDMGVTGFDTGVQAGSFDAVGTSLTLVGVDASGNAGAGVYFNEVDDSTLREITANDNRHGVLLWETYDIEVRGLAVEDNDAQGLYLAQNVGRSTFSDVRAVGNGADDGGAAIRLSTDVENNVIADSVVADNDGPGIAFSDSGDNVIRDTTIEDNAAPGVVGDYPGGDRLERVALRGNGDRQLTIERGEFGVTAVTVGDGVTVSFADGIADLGLNSDDPYEFDTVEGASLPGDPPGTPVASEALSVSGATVPTELSFEIDGTTDTGAIDLWRYDGDSWTRVADGSITDGQFTATVEAVGVLVPLESVDESEDGTATPDGPEGDGTETPAGDETGTETPGADDEGTVAADSGTEPSTPEADDGTATPAPDDGDSEREGTETATPTPDPEETEPPA</sequence>
<dbReference type="Pfam" id="PF05048">
    <property type="entry name" value="NosD"/>
    <property type="match status" value="1"/>
</dbReference>
<keyword evidence="5" id="KW-1185">Reference proteome</keyword>
<dbReference type="InterPro" id="IPR012334">
    <property type="entry name" value="Pectin_lyas_fold"/>
</dbReference>
<proteinExistence type="predicted"/>
<dbReference type="InterPro" id="IPR007742">
    <property type="entry name" value="NosD_dom"/>
</dbReference>
<dbReference type="AlphaFoldDB" id="A0A8T8WEA5"/>
<evidence type="ECO:0000259" key="3">
    <source>
        <dbReference type="Pfam" id="PF05048"/>
    </source>
</evidence>
<name>A0A8T8WEA5_9EURY</name>
<feature type="compositionally biased region" description="Acidic residues" evidence="1">
    <location>
        <begin position="204"/>
        <end position="228"/>
    </location>
</feature>
<reference evidence="4 5" key="1">
    <citation type="journal article" date="2021" name="Int. J. Syst. Evol. Microbiol.">
        <title>Halobaculum halophilum sp. nov. and Halobaculum salinum sp. nov., isolated from salt lake and saline soil.</title>
        <authorList>
            <person name="Cui H.L."/>
            <person name="Shi X.W."/>
            <person name="Yin X.M."/>
            <person name="Yang X.Y."/>
            <person name="Hou J."/>
            <person name="Zhu L."/>
        </authorList>
    </citation>
    <scope>NUCLEOTIDE SEQUENCE [LARGE SCALE GENOMIC DNA]</scope>
    <source>
        <strain evidence="4 5">NBRC 109044</strain>
    </source>
</reference>
<feature type="domain" description="Periplasmic copper-binding protein NosD beta helix" evidence="3">
    <location>
        <begin position="413"/>
        <end position="541"/>
    </location>
</feature>
<dbReference type="GeneID" id="67177147"/>
<feature type="compositionally biased region" description="Low complexity" evidence="1">
    <location>
        <begin position="229"/>
        <end position="249"/>
    </location>
</feature>
<feature type="transmembrane region" description="Helical" evidence="2">
    <location>
        <begin position="12"/>
        <end position="34"/>
    </location>
</feature>
<feature type="region of interest" description="Disordered" evidence="1">
    <location>
        <begin position="684"/>
        <end position="774"/>
    </location>
</feature>
<evidence type="ECO:0000313" key="4">
    <source>
        <dbReference type="EMBL" id="QZP38207.1"/>
    </source>
</evidence>
<protein>
    <submittedName>
        <fullName evidence="4">Right-handed parallel beta-helix repeat-containing protein</fullName>
    </submittedName>
</protein>
<dbReference type="InterPro" id="IPR006626">
    <property type="entry name" value="PbH1"/>
</dbReference>
<evidence type="ECO:0000256" key="2">
    <source>
        <dbReference type="SAM" id="Phobius"/>
    </source>
</evidence>
<dbReference type="SMART" id="SM00710">
    <property type="entry name" value="PbH1"/>
    <property type="match status" value="7"/>
</dbReference>
<dbReference type="EMBL" id="CP081958">
    <property type="protein sequence ID" value="QZP38207.1"/>
    <property type="molecule type" value="Genomic_DNA"/>
</dbReference>
<keyword evidence="2" id="KW-1133">Transmembrane helix</keyword>
<dbReference type="SUPFAM" id="SSF51126">
    <property type="entry name" value="Pectin lyase-like"/>
    <property type="match status" value="1"/>
</dbReference>
<dbReference type="Gene3D" id="2.160.20.10">
    <property type="entry name" value="Single-stranded right-handed beta-helix, Pectin lyase-like"/>
    <property type="match status" value="1"/>
</dbReference>
<accession>A0A8T8WEA5</accession>